<dbReference type="InterPro" id="IPR000866">
    <property type="entry name" value="AhpC/TSA"/>
</dbReference>
<dbReference type="SUPFAM" id="SSF52833">
    <property type="entry name" value="Thioredoxin-like"/>
    <property type="match status" value="1"/>
</dbReference>
<dbReference type="Gene3D" id="3.40.30.10">
    <property type="entry name" value="Glutaredoxin"/>
    <property type="match status" value="1"/>
</dbReference>
<dbReference type="CDD" id="cd02966">
    <property type="entry name" value="TlpA_like_family"/>
    <property type="match status" value="1"/>
</dbReference>
<protein>
    <submittedName>
        <fullName evidence="3">TlpA family protein disulfide reductase</fullName>
    </submittedName>
</protein>
<reference evidence="3 4" key="1">
    <citation type="submission" date="2019-08" db="EMBL/GenBank/DDBJ databases">
        <title>Professor.</title>
        <authorList>
            <person name="Park J.S."/>
        </authorList>
    </citation>
    <scope>NUCLEOTIDE SEQUENCE [LARGE SCALE GENOMIC DNA]</scope>
    <source>
        <strain evidence="3 4">176CP5-101</strain>
    </source>
</reference>
<dbReference type="InterPro" id="IPR013766">
    <property type="entry name" value="Thioredoxin_domain"/>
</dbReference>
<gene>
    <name evidence="3" type="ORF">FVB32_17385</name>
</gene>
<sequence>MKLSKDQINSAIWILVILIILFTPIGFHLKVFVGKLFAGNADVVELSEQKTLKNYNWNLVDLKGNELNFESQKDKVVFVNFWATWCPPCIAELPSLVKLHNDYGDKVAFYFVANDEKTKVTTLLEKKNYQLPVYFEISETPTQLQSKSIPATYIINKSGNIVVAEKGAANWNSESTRNLLDKLLLE</sequence>
<dbReference type="EMBL" id="VRUR01000003">
    <property type="protein sequence ID" value="TXN34299.1"/>
    <property type="molecule type" value="Genomic_DNA"/>
</dbReference>
<dbReference type="InterPro" id="IPR050553">
    <property type="entry name" value="Thioredoxin_ResA/DsbE_sf"/>
</dbReference>
<evidence type="ECO:0000259" key="2">
    <source>
        <dbReference type="PROSITE" id="PS51352"/>
    </source>
</evidence>
<dbReference type="GO" id="GO:0016491">
    <property type="term" value="F:oxidoreductase activity"/>
    <property type="evidence" value="ECO:0007669"/>
    <property type="project" value="InterPro"/>
</dbReference>
<feature type="domain" description="Thioredoxin" evidence="2">
    <location>
        <begin position="41"/>
        <end position="185"/>
    </location>
</feature>
<dbReference type="Proteomes" id="UP000321456">
    <property type="component" value="Unassembled WGS sequence"/>
</dbReference>
<keyword evidence="1" id="KW-1133">Transmembrane helix</keyword>
<dbReference type="PANTHER" id="PTHR42852:SF17">
    <property type="entry name" value="THIOREDOXIN-LIKE PROTEIN HI_1115"/>
    <property type="match status" value="1"/>
</dbReference>
<keyword evidence="4" id="KW-1185">Reference proteome</keyword>
<dbReference type="PANTHER" id="PTHR42852">
    <property type="entry name" value="THIOL:DISULFIDE INTERCHANGE PROTEIN DSBE"/>
    <property type="match status" value="1"/>
</dbReference>
<dbReference type="InterPro" id="IPR036249">
    <property type="entry name" value="Thioredoxin-like_sf"/>
</dbReference>
<dbReference type="PROSITE" id="PS51352">
    <property type="entry name" value="THIOREDOXIN_2"/>
    <property type="match status" value="1"/>
</dbReference>
<name>A0A5C8V1J3_9FLAO</name>
<evidence type="ECO:0000313" key="4">
    <source>
        <dbReference type="Proteomes" id="UP000321456"/>
    </source>
</evidence>
<keyword evidence="1" id="KW-0472">Membrane</keyword>
<keyword evidence="1" id="KW-0812">Transmembrane</keyword>
<comment type="caution">
    <text evidence="3">The sequence shown here is derived from an EMBL/GenBank/DDBJ whole genome shotgun (WGS) entry which is preliminary data.</text>
</comment>
<dbReference type="GO" id="GO:0016209">
    <property type="term" value="F:antioxidant activity"/>
    <property type="evidence" value="ECO:0007669"/>
    <property type="project" value="InterPro"/>
</dbReference>
<evidence type="ECO:0000313" key="3">
    <source>
        <dbReference type="EMBL" id="TXN34299.1"/>
    </source>
</evidence>
<evidence type="ECO:0000256" key="1">
    <source>
        <dbReference type="SAM" id="Phobius"/>
    </source>
</evidence>
<proteinExistence type="predicted"/>
<feature type="transmembrane region" description="Helical" evidence="1">
    <location>
        <begin position="12"/>
        <end position="33"/>
    </location>
</feature>
<accession>A0A5C8V1J3</accession>
<dbReference type="Pfam" id="PF00578">
    <property type="entry name" value="AhpC-TSA"/>
    <property type="match status" value="1"/>
</dbReference>
<organism evidence="3 4">
    <name type="scientific">Flagellimonas hymeniacidonis</name>
    <dbReference type="NCBI Taxonomy" id="2603628"/>
    <lineage>
        <taxon>Bacteria</taxon>
        <taxon>Pseudomonadati</taxon>
        <taxon>Bacteroidota</taxon>
        <taxon>Flavobacteriia</taxon>
        <taxon>Flavobacteriales</taxon>
        <taxon>Flavobacteriaceae</taxon>
        <taxon>Flagellimonas</taxon>
    </lineage>
</organism>
<dbReference type="RefSeq" id="WP_147745142.1">
    <property type="nucleotide sequence ID" value="NZ_VRUR01000003.1"/>
</dbReference>
<dbReference type="AlphaFoldDB" id="A0A5C8V1J3"/>